<dbReference type="SUPFAM" id="SSF48371">
    <property type="entry name" value="ARM repeat"/>
    <property type="match status" value="1"/>
</dbReference>
<sequence>MPQYQYKKNYAQDKTIAEIHEDVIRDWNRLIENRQNIAAEQKEEADYLRRMTSSGGRGMPKMAEQMSRSGSSRQHRSNKRTIQSPDGWSTVGSSSQRNKEKVGDLTKFGSVNRSKIVSLAPGGILGGWVKGWSKSDNKDQNDKPVGLNRANSTTNIYSVLNSESSEGRRSSESNSSYTQKPSPPTERKKLILAPRTKSFTPEEPVKLASSSQTTVKLDSKKICKSIVNMVEEYFSILDSQEVITCLKEDIPVGYHPKAIETFANKVIEKKQKDVDDIMKLFKEIVSSSTCDNDAFKDGFKATLEFLMDIGADAPMAYSYTGQLLFSTELSFRDITELLKPLDDDMAIDKIVKGYAKALKNDVDEQEYVQKINEFDLTSLFPKKNKDDINKYIEDLGWSSKK</sequence>
<organism evidence="3 4">
    <name type="scientific">Rhizophagus irregularis</name>
    <dbReference type="NCBI Taxonomy" id="588596"/>
    <lineage>
        <taxon>Eukaryota</taxon>
        <taxon>Fungi</taxon>
        <taxon>Fungi incertae sedis</taxon>
        <taxon>Mucoromycota</taxon>
        <taxon>Glomeromycotina</taxon>
        <taxon>Glomeromycetes</taxon>
        <taxon>Glomerales</taxon>
        <taxon>Glomeraceae</taxon>
        <taxon>Rhizophagus</taxon>
    </lineage>
</organism>
<gene>
    <name evidence="3" type="ORF">RhiirA1_440918</name>
</gene>
<reference evidence="3 4" key="2">
    <citation type="submission" date="2017-10" db="EMBL/GenBank/DDBJ databases">
        <title>Genome analyses suggest a sexual origin of heterokaryosis in a supposedly ancient asexual fungus.</title>
        <authorList>
            <person name="Corradi N."/>
            <person name="Sedzielewska K."/>
            <person name="Noel J."/>
            <person name="Charron P."/>
            <person name="Farinelli L."/>
            <person name="Marton T."/>
            <person name="Kruger M."/>
            <person name="Pelin A."/>
            <person name="Brachmann A."/>
            <person name="Corradi N."/>
        </authorList>
    </citation>
    <scope>NUCLEOTIDE SEQUENCE [LARGE SCALE GENOMIC DNA]</scope>
    <source>
        <strain evidence="3 4">A1</strain>
    </source>
</reference>
<dbReference type="EMBL" id="LLXH01000362">
    <property type="protein sequence ID" value="PKC67919.1"/>
    <property type="molecule type" value="Genomic_DNA"/>
</dbReference>
<dbReference type="VEuPathDB" id="FungiDB:FUN_012346"/>
<dbReference type="AlphaFoldDB" id="A0A2N0RX98"/>
<proteinExistence type="predicted"/>
<dbReference type="PANTHER" id="PTHR23253">
    <property type="entry name" value="EUKARYOTIC TRANSLATION INITIATION FACTOR 4 GAMMA"/>
    <property type="match status" value="1"/>
</dbReference>
<name>A0A2N0RX98_9GLOM</name>
<dbReference type="Gene3D" id="1.25.40.180">
    <property type="match status" value="1"/>
</dbReference>
<dbReference type="VEuPathDB" id="FungiDB:RhiirFUN_014772"/>
<protein>
    <recommendedName>
        <fullName evidence="2">MI domain-containing protein</fullName>
    </recommendedName>
</protein>
<evidence type="ECO:0000313" key="3">
    <source>
        <dbReference type="EMBL" id="PKC67919.1"/>
    </source>
</evidence>
<evidence type="ECO:0000259" key="2">
    <source>
        <dbReference type="PROSITE" id="PS51366"/>
    </source>
</evidence>
<reference evidence="3 4" key="1">
    <citation type="submission" date="2017-10" db="EMBL/GenBank/DDBJ databases">
        <title>Extensive intraspecific genome diversity in a model arbuscular mycorrhizal fungus.</title>
        <authorList>
            <person name="Chen E.C.H."/>
            <person name="Morin E."/>
            <person name="Baudet D."/>
            <person name="Noel J."/>
            <person name="Ndikumana S."/>
            <person name="Charron P."/>
            <person name="St-Onge C."/>
            <person name="Giorgi J."/>
            <person name="Grigoriev I.V."/>
            <person name="Roux C."/>
            <person name="Martin F.M."/>
            <person name="Corradi N."/>
        </authorList>
    </citation>
    <scope>NUCLEOTIDE SEQUENCE [LARGE SCALE GENOMIC DNA]</scope>
    <source>
        <strain evidence="3 4">A1</strain>
    </source>
</reference>
<dbReference type="PROSITE" id="PS51366">
    <property type="entry name" value="MI"/>
    <property type="match status" value="1"/>
</dbReference>
<dbReference type="InterPro" id="IPR016024">
    <property type="entry name" value="ARM-type_fold"/>
</dbReference>
<comment type="caution">
    <text evidence="3">The sequence shown here is derived from an EMBL/GenBank/DDBJ whole genome shotgun (WGS) entry which is preliminary data.</text>
</comment>
<feature type="compositionally biased region" description="Basic and acidic residues" evidence="1">
    <location>
        <begin position="133"/>
        <end position="142"/>
    </location>
</feature>
<evidence type="ECO:0000313" key="4">
    <source>
        <dbReference type="Proteomes" id="UP000232688"/>
    </source>
</evidence>
<dbReference type="VEuPathDB" id="FungiDB:RhiirA1_440918"/>
<dbReference type="Proteomes" id="UP000232688">
    <property type="component" value="Unassembled WGS sequence"/>
</dbReference>
<feature type="region of interest" description="Disordered" evidence="1">
    <location>
        <begin position="42"/>
        <end position="104"/>
    </location>
</feature>
<accession>A0A2N0RX98</accession>
<feature type="compositionally biased region" description="Polar residues" evidence="1">
    <location>
        <begin position="80"/>
        <end position="96"/>
    </location>
</feature>
<dbReference type="InterPro" id="IPR003891">
    <property type="entry name" value="Initiation_fac_eIF4g_MI"/>
</dbReference>
<feature type="compositionally biased region" description="Polar residues" evidence="1">
    <location>
        <begin position="149"/>
        <end position="160"/>
    </location>
</feature>
<feature type="region of interest" description="Disordered" evidence="1">
    <location>
        <begin position="132"/>
        <end position="189"/>
    </location>
</feature>
<feature type="domain" description="MI" evidence="2">
    <location>
        <begin position="221"/>
        <end position="343"/>
    </location>
</feature>
<dbReference type="Pfam" id="PF02847">
    <property type="entry name" value="MA3"/>
    <property type="match status" value="1"/>
</dbReference>
<dbReference type="PANTHER" id="PTHR23253:SF80">
    <property type="entry name" value="MIF4G DOMAIN-CONTAINING PROTEIN"/>
    <property type="match status" value="1"/>
</dbReference>
<evidence type="ECO:0000256" key="1">
    <source>
        <dbReference type="SAM" id="MobiDB-lite"/>
    </source>
</evidence>